<dbReference type="RefSeq" id="WP_068376108.1">
    <property type="nucleotide sequence ID" value="NZ_LSNE01000005.1"/>
</dbReference>
<dbReference type="Proteomes" id="UP000070299">
    <property type="component" value="Unassembled WGS sequence"/>
</dbReference>
<dbReference type="InterPro" id="IPR036777">
    <property type="entry name" value="Channel_Tsx-like_sf"/>
</dbReference>
<gene>
    <name evidence="1" type="ORF">AX660_13040</name>
</gene>
<dbReference type="AlphaFoldDB" id="A0A136A1I8"/>
<dbReference type="OrthoDB" id="104801at2"/>
<keyword evidence="2" id="KW-1185">Reference proteome</keyword>
<name>A0A136A1I8_9ALTE</name>
<dbReference type="EMBL" id="LSNE01000005">
    <property type="protein sequence ID" value="KXI29084.1"/>
    <property type="molecule type" value="Genomic_DNA"/>
</dbReference>
<dbReference type="SUPFAM" id="SSF111364">
    <property type="entry name" value="Tsx-like channel"/>
    <property type="match status" value="1"/>
</dbReference>
<reference evidence="2" key="1">
    <citation type="submission" date="2016-02" db="EMBL/GenBank/DDBJ databases">
        <authorList>
            <person name="Schultz-Johansen M."/>
            <person name="Glaring M.A."/>
            <person name="Bech P.K."/>
            <person name="Stougaard P."/>
        </authorList>
    </citation>
    <scope>NUCLEOTIDE SEQUENCE [LARGE SCALE GENOMIC DNA]</scope>
    <source>
        <strain evidence="2">S66</strain>
    </source>
</reference>
<proteinExistence type="predicted"/>
<protein>
    <submittedName>
        <fullName evidence="1">Nucleoside-binding protein</fullName>
    </submittedName>
</protein>
<organism evidence="1 2">
    <name type="scientific">Paraglaciecola hydrolytica</name>
    <dbReference type="NCBI Taxonomy" id="1799789"/>
    <lineage>
        <taxon>Bacteria</taxon>
        <taxon>Pseudomonadati</taxon>
        <taxon>Pseudomonadota</taxon>
        <taxon>Gammaproteobacteria</taxon>
        <taxon>Alteromonadales</taxon>
        <taxon>Alteromonadaceae</taxon>
        <taxon>Paraglaciecola</taxon>
    </lineage>
</organism>
<accession>A0A136A1I8</accession>
<dbReference type="STRING" id="1799789.AX660_13040"/>
<evidence type="ECO:0000313" key="1">
    <source>
        <dbReference type="EMBL" id="KXI29084.1"/>
    </source>
</evidence>
<evidence type="ECO:0000313" key="2">
    <source>
        <dbReference type="Proteomes" id="UP000070299"/>
    </source>
</evidence>
<sequence>MTKLSPSVVTLFLLFLPLSLQAKILWQDFSVTYLNGQHYQVGDPKREVITLEHAASTSWGDSFMFFDHLRSENGERSNYTEWSPRVSLCKVEISCFSNAWIKELFIASTIEMSTVSTDVLLGMGSNWDISGFKFLQINVYRRQNDNVTNNWQVTTSWSRPFALANQKFTYDGFIDWNTTTVDRRSSMNWTSQLKWSATEWLGLSSTLYFGVEYVYWRNKFGIADSSNFRTNESNVNVLVKWHF</sequence>
<dbReference type="GO" id="GO:0009279">
    <property type="term" value="C:cell outer membrane"/>
    <property type="evidence" value="ECO:0007669"/>
    <property type="project" value="InterPro"/>
</dbReference>
<dbReference type="Gene3D" id="2.40.230.20">
    <property type="entry name" value="Nucleoside-specific channel-forming protein, Tsx-like"/>
    <property type="match status" value="1"/>
</dbReference>
<comment type="caution">
    <text evidence="1">The sequence shown here is derived from an EMBL/GenBank/DDBJ whole genome shotgun (WGS) entry which is preliminary data.</text>
</comment>